<dbReference type="Gene3D" id="2.40.50.1070">
    <property type="match status" value="1"/>
</dbReference>
<comment type="similarity">
    <text evidence="6">Belongs to the class I-like SAM-binding methyltransferase superfamily. RNA M5U methyltransferase family.</text>
</comment>
<dbReference type="InterPro" id="IPR010280">
    <property type="entry name" value="U5_MeTrfase_fam"/>
</dbReference>
<feature type="binding site" evidence="6">
    <location>
        <position position="270"/>
    </location>
    <ligand>
        <name>S-adenosyl-L-methionine</name>
        <dbReference type="ChEBI" id="CHEBI:59789"/>
    </ligand>
</feature>
<evidence type="ECO:0000256" key="2">
    <source>
        <dbReference type="ARBA" id="ARBA00022603"/>
    </source>
</evidence>
<evidence type="ECO:0000313" key="9">
    <source>
        <dbReference type="Proteomes" id="UP000245680"/>
    </source>
</evidence>
<dbReference type="SUPFAM" id="SSF53335">
    <property type="entry name" value="S-adenosyl-L-methionine-dependent methyltransferases"/>
    <property type="match status" value="1"/>
</dbReference>
<dbReference type="InterPro" id="IPR012340">
    <property type="entry name" value="NA-bd_OB-fold"/>
</dbReference>
<gene>
    <name evidence="8" type="ORF">DKT77_12915</name>
</gene>
<keyword evidence="9" id="KW-1185">Reference proteome</keyword>
<proteinExistence type="inferred from homology"/>
<keyword evidence="4 6" id="KW-0949">S-adenosyl-L-methionine</keyword>
<dbReference type="CDD" id="cd02440">
    <property type="entry name" value="AdoMet_MTases"/>
    <property type="match status" value="1"/>
</dbReference>
<evidence type="ECO:0000313" key="8">
    <source>
        <dbReference type="EMBL" id="PWR02167.1"/>
    </source>
</evidence>
<dbReference type="PANTHER" id="PTHR11061:SF49">
    <property type="entry name" value="23S RRNA (URACIL(1939)-C(5))-METHYLTRANSFERASE RLMD"/>
    <property type="match status" value="1"/>
</dbReference>
<dbReference type="InterPro" id="IPR029063">
    <property type="entry name" value="SAM-dependent_MTases_sf"/>
</dbReference>
<evidence type="ECO:0000256" key="6">
    <source>
        <dbReference type="PROSITE-ProRule" id="PRU01024"/>
    </source>
</evidence>
<feature type="binding site" evidence="6">
    <location>
        <position position="243"/>
    </location>
    <ligand>
        <name>S-adenosyl-L-methionine</name>
        <dbReference type="ChEBI" id="CHEBI:59789"/>
    </ligand>
</feature>
<keyword evidence="5" id="KW-0411">Iron-sulfur</keyword>
<dbReference type="Proteomes" id="UP000245680">
    <property type="component" value="Unassembled WGS sequence"/>
</dbReference>
<keyword evidence="1" id="KW-0004">4Fe-4S</keyword>
<sequence length="407" mass="42092">MNEITIERLGHQGDGIATGADGPVYAARTLPGETVAGEIASGRIAAPRIVHPSAHRVRPPCPHYAACGGCALLHADDGFVANWKQGVVRAALAAQGLEAPIRGIATSPPNTRRRAALSGRRTKKGAVVGFHGRASGTLTAVDGCRVLTPAILAGLPLLEEITRTGGSRKGEMTFTVIDTPAGLDIAAAGGKPLDRTLLPALSALAQRGIARLSWDGEIVVAPAAPALVMGAARVVPPPGAFLQATAQGESALLTAVREAVGDARNVVDLFAGCGTFALPLAARAEVTAIESDGAMLAALEAGWRHAQGLKPVHVRTRDLFRRPLQPDELAGFDAAVIDPPRAGAAAQTAELAAGGPPRIAAVSCSPASFARDAAVLVRAGYRIDWIDVIDQFRWSPHVELAAQIRRD</sequence>
<reference evidence="8 9" key="1">
    <citation type="submission" date="2018-05" db="EMBL/GenBank/DDBJ databases">
        <title>Rhodobacteraceae gen. nov., sp. nov. isolated from sea water.</title>
        <authorList>
            <person name="Ren Y."/>
        </authorList>
    </citation>
    <scope>NUCLEOTIDE SEQUENCE [LARGE SCALE GENOMIC DNA]</scope>
    <source>
        <strain evidence="8 9">TG-679</strain>
    </source>
</reference>
<keyword evidence="2 6" id="KW-0489">Methyltransferase</keyword>
<dbReference type="GO" id="GO:0070041">
    <property type="term" value="F:rRNA (uridine-C5-)-methyltransferase activity"/>
    <property type="evidence" value="ECO:0007669"/>
    <property type="project" value="TreeGrafter"/>
</dbReference>
<dbReference type="SUPFAM" id="SSF50249">
    <property type="entry name" value="Nucleic acid-binding proteins"/>
    <property type="match status" value="1"/>
</dbReference>
<keyword evidence="3 6" id="KW-0808">Transferase</keyword>
<dbReference type="PANTHER" id="PTHR11061">
    <property type="entry name" value="RNA M5U METHYLTRANSFERASE"/>
    <property type="match status" value="1"/>
</dbReference>
<organism evidence="8 9">
    <name type="scientific">Meridianimarinicoccus roseus</name>
    <dbReference type="NCBI Taxonomy" id="2072018"/>
    <lineage>
        <taxon>Bacteria</taxon>
        <taxon>Pseudomonadati</taxon>
        <taxon>Pseudomonadota</taxon>
        <taxon>Alphaproteobacteria</taxon>
        <taxon>Rhodobacterales</taxon>
        <taxon>Paracoccaceae</taxon>
        <taxon>Meridianimarinicoccus</taxon>
    </lineage>
</organism>
<dbReference type="GO" id="GO:0051539">
    <property type="term" value="F:4 iron, 4 sulfur cluster binding"/>
    <property type="evidence" value="ECO:0007669"/>
    <property type="project" value="UniProtKB-KW"/>
</dbReference>
<dbReference type="Gene3D" id="3.40.50.150">
    <property type="entry name" value="Vaccinia Virus protein VP39"/>
    <property type="match status" value="1"/>
</dbReference>
<dbReference type="PROSITE" id="PS01230">
    <property type="entry name" value="TRMA_1"/>
    <property type="match status" value="1"/>
</dbReference>
<comment type="caution">
    <text evidence="8">The sequence shown here is derived from an EMBL/GenBank/DDBJ whole genome shotgun (WGS) entry which is preliminary data.</text>
</comment>
<accession>A0A2V2LG46</accession>
<dbReference type="AlphaFoldDB" id="A0A2V2LG46"/>
<dbReference type="RefSeq" id="WP_109812120.1">
    <property type="nucleotide sequence ID" value="NZ_QGKU01000039.1"/>
</dbReference>
<feature type="active site" evidence="7">
    <location>
        <position position="364"/>
    </location>
</feature>
<feature type="binding site" evidence="6">
    <location>
        <position position="290"/>
    </location>
    <ligand>
        <name>S-adenosyl-L-methionine</name>
        <dbReference type="ChEBI" id="CHEBI:59789"/>
    </ligand>
</feature>
<dbReference type="PROSITE" id="PS51687">
    <property type="entry name" value="SAM_MT_RNA_M5U"/>
    <property type="match status" value="1"/>
</dbReference>
<dbReference type="EMBL" id="QGKU01000039">
    <property type="protein sequence ID" value="PWR02167.1"/>
    <property type="molecule type" value="Genomic_DNA"/>
</dbReference>
<dbReference type="InterPro" id="IPR030390">
    <property type="entry name" value="MeTrfase_TrmA_AS"/>
</dbReference>
<evidence type="ECO:0000256" key="1">
    <source>
        <dbReference type="ARBA" id="ARBA00022485"/>
    </source>
</evidence>
<dbReference type="Pfam" id="PF05958">
    <property type="entry name" value="tRNA_U5-meth_tr"/>
    <property type="match status" value="1"/>
</dbReference>
<evidence type="ECO:0000256" key="5">
    <source>
        <dbReference type="ARBA" id="ARBA00023014"/>
    </source>
</evidence>
<keyword evidence="1" id="KW-0479">Metal-binding</keyword>
<feature type="binding site" evidence="6">
    <location>
        <position position="338"/>
    </location>
    <ligand>
        <name>S-adenosyl-L-methionine</name>
        <dbReference type="ChEBI" id="CHEBI:59789"/>
    </ligand>
</feature>
<dbReference type="Gene3D" id="2.40.50.140">
    <property type="entry name" value="Nucleic acid-binding proteins"/>
    <property type="match status" value="1"/>
</dbReference>
<evidence type="ECO:0000256" key="4">
    <source>
        <dbReference type="ARBA" id="ARBA00022691"/>
    </source>
</evidence>
<evidence type="ECO:0000256" key="3">
    <source>
        <dbReference type="ARBA" id="ARBA00022679"/>
    </source>
</evidence>
<name>A0A2V2LG46_9RHOB</name>
<protein>
    <submittedName>
        <fullName evidence="8">Class I SAM-dependent RNA methyltransferase</fullName>
    </submittedName>
</protein>
<dbReference type="GO" id="GO:0070475">
    <property type="term" value="P:rRNA base methylation"/>
    <property type="evidence" value="ECO:0007669"/>
    <property type="project" value="TreeGrafter"/>
</dbReference>
<keyword evidence="1" id="KW-0408">Iron</keyword>
<feature type="active site" description="Nucleophile" evidence="6">
    <location>
        <position position="364"/>
    </location>
</feature>
<evidence type="ECO:0000256" key="7">
    <source>
        <dbReference type="PROSITE-ProRule" id="PRU10015"/>
    </source>
</evidence>
<dbReference type="OrthoDB" id="9804590at2"/>